<dbReference type="InterPro" id="IPR028045">
    <property type="entry name" value="HROB"/>
</dbReference>
<name>A0ABQ5ACH3_9ASTR</name>
<evidence type="ECO:0000313" key="1">
    <source>
        <dbReference type="EMBL" id="GJT00351.1"/>
    </source>
</evidence>
<accession>A0ABQ5ACH3</accession>
<proteinExistence type="predicted"/>
<evidence type="ECO:0000313" key="2">
    <source>
        <dbReference type="Proteomes" id="UP001151760"/>
    </source>
</evidence>
<dbReference type="Proteomes" id="UP001151760">
    <property type="component" value="Unassembled WGS sequence"/>
</dbReference>
<protein>
    <submittedName>
        <fullName evidence="1">Uncharacterized protein</fullName>
    </submittedName>
</protein>
<sequence>MCQYLSTVVDGFDLRLAPVVRLSNNPHIVHVITTTTQTLISSQNNEVDNCVVKPIRIIPGPAGIVQTTKLCKLADTQEGEEETIMYIHEYIRKVIEDVVRDGRFTRAPTAIASLDYVNVDGGIVTGCFRDVKKFLKNGKLDKVVAVIKSCTSNALGDLTVTLKDLFGTTKCLQRSGLQRLLP</sequence>
<comment type="caution">
    <text evidence="1">The sequence shown here is derived from an EMBL/GenBank/DDBJ whole genome shotgun (WGS) entry which is preliminary data.</text>
</comment>
<reference evidence="1" key="1">
    <citation type="journal article" date="2022" name="Int. J. Mol. Sci.">
        <title>Draft Genome of Tanacetum Coccineum: Genomic Comparison of Closely Related Tanacetum-Family Plants.</title>
        <authorList>
            <person name="Yamashiro T."/>
            <person name="Shiraishi A."/>
            <person name="Nakayama K."/>
            <person name="Satake H."/>
        </authorList>
    </citation>
    <scope>NUCLEOTIDE SEQUENCE</scope>
</reference>
<dbReference type="PANTHER" id="PTHR14523:SF1">
    <property type="entry name" value="HOMOLOGOUS RECOMBINATION OB-FOLD PROTEIN"/>
    <property type="match status" value="1"/>
</dbReference>
<keyword evidence="2" id="KW-1185">Reference proteome</keyword>
<gene>
    <name evidence="1" type="ORF">Tco_0821520</name>
</gene>
<reference evidence="1" key="2">
    <citation type="submission" date="2022-01" db="EMBL/GenBank/DDBJ databases">
        <authorList>
            <person name="Yamashiro T."/>
            <person name="Shiraishi A."/>
            <person name="Satake H."/>
            <person name="Nakayama K."/>
        </authorList>
    </citation>
    <scope>NUCLEOTIDE SEQUENCE</scope>
</reference>
<organism evidence="1 2">
    <name type="scientific">Tanacetum coccineum</name>
    <dbReference type="NCBI Taxonomy" id="301880"/>
    <lineage>
        <taxon>Eukaryota</taxon>
        <taxon>Viridiplantae</taxon>
        <taxon>Streptophyta</taxon>
        <taxon>Embryophyta</taxon>
        <taxon>Tracheophyta</taxon>
        <taxon>Spermatophyta</taxon>
        <taxon>Magnoliopsida</taxon>
        <taxon>eudicotyledons</taxon>
        <taxon>Gunneridae</taxon>
        <taxon>Pentapetalae</taxon>
        <taxon>asterids</taxon>
        <taxon>campanulids</taxon>
        <taxon>Asterales</taxon>
        <taxon>Asteraceae</taxon>
        <taxon>Asteroideae</taxon>
        <taxon>Anthemideae</taxon>
        <taxon>Anthemidinae</taxon>
        <taxon>Tanacetum</taxon>
    </lineage>
</organism>
<dbReference type="PANTHER" id="PTHR14523">
    <property type="entry name" value="UNCHARACTERIZED PROTEIN C17ORF53 HOMOLOG"/>
    <property type="match status" value="1"/>
</dbReference>
<dbReference type="EMBL" id="BQNB010012189">
    <property type="protein sequence ID" value="GJT00351.1"/>
    <property type="molecule type" value="Genomic_DNA"/>
</dbReference>